<protein>
    <submittedName>
        <fullName evidence="6">Uncharacterized protein</fullName>
    </submittedName>
</protein>
<dbReference type="VEuPathDB" id="VectorBase:PPAPM1_001929"/>
<keyword evidence="7" id="KW-1185">Reference proteome</keyword>
<dbReference type="PANTHER" id="PTHR24355:SF28">
    <property type="entry name" value="G PROTEIN-COUPLED RECEPTOR KINASE 2"/>
    <property type="match status" value="1"/>
</dbReference>
<dbReference type="SUPFAM" id="SSF48097">
    <property type="entry name" value="Regulator of G-protein signaling, RGS"/>
    <property type="match status" value="1"/>
</dbReference>
<keyword evidence="5" id="KW-0067">ATP-binding</keyword>
<proteinExistence type="predicted"/>
<dbReference type="EMBL" id="AJVK01010616">
    <property type="status" value="NOT_ANNOTATED_CDS"/>
    <property type="molecule type" value="Genomic_DNA"/>
</dbReference>
<organism evidence="6 7">
    <name type="scientific">Phlebotomus papatasi</name>
    <name type="common">Sandfly</name>
    <dbReference type="NCBI Taxonomy" id="29031"/>
    <lineage>
        <taxon>Eukaryota</taxon>
        <taxon>Metazoa</taxon>
        <taxon>Ecdysozoa</taxon>
        <taxon>Arthropoda</taxon>
        <taxon>Hexapoda</taxon>
        <taxon>Insecta</taxon>
        <taxon>Pterygota</taxon>
        <taxon>Neoptera</taxon>
        <taxon>Endopterygota</taxon>
        <taxon>Diptera</taxon>
        <taxon>Nematocera</taxon>
        <taxon>Psychodoidea</taxon>
        <taxon>Psychodidae</taxon>
        <taxon>Phlebotomus</taxon>
        <taxon>Phlebotomus</taxon>
    </lineage>
</organism>
<dbReference type="InterPro" id="IPR036305">
    <property type="entry name" value="RGS_sf"/>
</dbReference>
<dbReference type="EnsemblMetazoa" id="PPAI001536-RA">
    <property type="protein sequence ID" value="PPAI001536-PA"/>
    <property type="gene ID" value="PPAI001536"/>
</dbReference>
<keyword evidence="2" id="KW-0808">Transferase</keyword>
<dbReference type="Proteomes" id="UP000092462">
    <property type="component" value="Unassembled WGS sequence"/>
</dbReference>
<dbReference type="PROSITE" id="PS50132">
    <property type="entry name" value="RGS"/>
    <property type="match status" value="1"/>
</dbReference>
<evidence type="ECO:0000313" key="7">
    <source>
        <dbReference type="Proteomes" id="UP000092462"/>
    </source>
</evidence>
<sequence>MELENIVANTVYLKAREGGSDSNKGKSKKWRKILQFPHISQCIQLKAKIDVSYNYVIDQQPIGRILFRSFCEHKRPLYFRYIAFLDSVVR</sequence>
<evidence type="ECO:0000313" key="6">
    <source>
        <dbReference type="EnsemblMetazoa" id="PPAI001536-PA"/>
    </source>
</evidence>
<dbReference type="GO" id="GO:0005524">
    <property type="term" value="F:ATP binding"/>
    <property type="evidence" value="ECO:0007669"/>
    <property type="project" value="UniProtKB-KW"/>
</dbReference>
<keyword evidence="4" id="KW-0418">Kinase</keyword>
<dbReference type="InterPro" id="IPR016137">
    <property type="entry name" value="RGS"/>
</dbReference>
<dbReference type="InterPro" id="IPR044926">
    <property type="entry name" value="RGS_subdomain_2"/>
</dbReference>
<dbReference type="GO" id="GO:0005737">
    <property type="term" value="C:cytoplasm"/>
    <property type="evidence" value="ECO:0007669"/>
    <property type="project" value="TreeGrafter"/>
</dbReference>
<evidence type="ECO:0000256" key="2">
    <source>
        <dbReference type="ARBA" id="ARBA00022679"/>
    </source>
</evidence>
<evidence type="ECO:0000256" key="4">
    <source>
        <dbReference type="ARBA" id="ARBA00022777"/>
    </source>
</evidence>
<dbReference type="GO" id="GO:0004674">
    <property type="term" value="F:protein serine/threonine kinase activity"/>
    <property type="evidence" value="ECO:0007669"/>
    <property type="project" value="UniProtKB-KW"/>
</dbReference>
<dbReference type="PANTHER" id="PTHR24355">
    <property type="entry name" value="G PROTEIN-COUPLED RECEPTOR KINASE/RIBOSOMAL PROTEIN S6 KINASE"/>
    <property type="match status" value="1"/>
</dbReference>
<dbReference type="GO" id="GO:0009966">
    <property type="term" value="P:regulation of signal transduction"/>
    <property type="evidence" value="ECO:0007669"/>
    <property type="project" value="TreeGrafter"/>
</dbReference>
<keyword evidence="1" id="KW-0723">Serine/threonine-protein kinase</keyword>
<evidence type="ECO:0000256" key="1">
    <source>
        <dbReference type="ARBA" id="ARBA00022527"/>
    </source>
</evidence>
<dbReference type="AlphaFoldDB" id="A0A1B0D2G3"/>
<evidence type="ECO:0000256" key="5">
    <source>
        <dbReference type="ARBA" id="ARBA00022840"/>
    </source>
</evidence>
<name>A0A1B0D2G3_PHLPP</name>
<reference evidence="6" key="1">
    <citation type="submission" date="2022-08" db="UniProtKB">
        <authorList>
            <consortium name="EnsemblMetazoa"/>
        </authorList>
    </citation>
    <scope>IDENTIFICATION</scope>
    <source>
        <strain evidence="6">Israel</strain>
    </source>
</reference>
<accession>A0A1B0D2G3</accession>
<evidence type="ECO:0000256" key="3">
    <source>
        <dbReference type="ARBA" id="ARBA00022741"/>
    </source>
</evidence>
<dbReference type="Gene3D" id="1.10.167.10">
    <property type="entry name" value="Regulator of G-protein Signalling 4, domain 2"/>
    <property type="match status" value="1"/>
</dbReference>
<dbReference type="VEuPathDB" id="VectorBase:PPAI001536"/>
<keyword evidence="3" id="KW-0547">Nucleotide-binding</keyword>